<dbReference type="SUPFAM" id="SSF47413">
    <property type="entry name" value="lambda repressor-like DNA-binding domains"/>
    <property type="match status" value="1"/>
</dbReference>
<feature type="domain" description="HTH cro/C1-type" evidence="2">
    <location>
        <begin position="11"/>
        <end position="65"/>
    </location>
</feature>
<dbReference type="InterPro" id="IPR011051">
    <property type="entry name" value="RmlC_Cupin_sf"/>
</dbReference>
<dbReference type="PANTHER" id="PTHR46797:SF10">
    <property type="entry name" value="BLR1115 PROTEIN"/>
    <property type="match status" value="1"/>
</dbReference>
<dbReference type="SUPFAM" id="SSF51182">
    <property type="entry name" value="RmlC-like cupins"/>
    <property type="match status" value="1"/>
</dbReference>
<dbReference type="Pfam" id="PF07883">
    <property type="entry name" value="Cupin_2"/>
    <property type="match status" value="1"/>
</dbReference>
<dbReference type="RefSeq" id="WP_281909494.1">
    <property type="nucleotide sequence ID" value="NZ_AP026966.1"/>
</dbReference>
<dbReference type="SMART" id="SM00530">
    <property type="entry name" value="HTH_XRE"/>
    <property type="match status" value="1"/>
</dbReference>
<proteinExistence type="predicted"/>
<name>A0ABM8CAR6_9BURK</name>
<organism evidence="3 4">
    <name type="scientific">Massilia varians</name>
    <dbReference type="NCBI Taxonomy" id="457921"/>
    <lineage>
        <taxon>Bacteria</taxon>
        <taxon>Pseudomonadati</taxon>
        <taxon>Pseudomonadota</taxon>
        <taxon>Betaproteobacteria</taxon>
        <taxon>Burkholderiales</taxon>
        <taxon>Oxalobacteraceae</taxon>
        <taxon>Telluria group</taxon>
        <taxon>Massilia</taxon>
    </lineage>
</organism>
<dbReference type="CDD" id="cd02209">
    <property type="entry name" value="cupin_XRE_C"/>
    <property type="match status" value="1"/>
</dbReference>
<gene>
    <name evidence="3" type="ORF">MasN3_38860</name>
</gene>
<keyword evidence="4" id="KW-1185">Reference proteome</keyword>
<dbReference type="EMBL" id="AP026966">
    <property type="protein sequence ID" value="BDT60392.1"/>
    <property type="molecule type" value="Genomic_DNA"/>
</dbReference>
<keyword evidence="1" id="KW-0238">DNA-binding</keyword>
<sequence length="192" mass="20720">MDINTLISRRVRTLREERGFSLATLAELSGVGRSTISLIERGESSATATVLDKLATALGVALAALFEQGGEGDNPPSPVSRAAEQPVWTDPVSGYQRRHLSPAAPSPIQLVEVVFPAGQRVAFDTAVRDVDLQQQVWVIDGEMDITLGDARWRLAAGDCLAMRVDRPTSFHNPGSKAARYLVALVTSNRRNA</sequence>
<dbReference type="InterPro" id="IPR014710">
    <property type="entry name" value="RmlC-like_jellyroll"/>
</dbReference>
<reference evidence="3" key="1">
    <citation type="submission" date="2022-11" db="EMBL/GenBank/DDBJ databases">
        <title>Isolation and characterization of PLA-degrading bacterium Massilia sp. from Antarctic soil.</title>
        <authorList>
            <person name="Sato K."/>
            <person name="Gomez-Fuentes C."/>
            <person name="Ahmad S.A."/>
            <person name="Zulkharnain A."/>
        </authorList>
    </citation>
    <scope>NUCLEOTIDE SEQUENCE</scope>
    <source>
        <strain evidence="3">N-3</strain>
    </source>
</reference>
<dbReference type="InterPro" id="IPR010982">
    <property type="entry name" value="Lambda_DNA-bd_dom_sf"/>
</dbReference>
<evidence type="ECO:0000313" key="4">
    <source>
        <dbReference type="Proteomes" id="UP001163336"/>
    </source>
</evidence>
<dbReference type="InterPro" id="IPR001387">
    <property type="entry name" value="Cro/C1-type_HTH"/>
</dbReference>
<evidence type="ECO:0000256" key="1">
    <source>
        <dbReference type="ARBA" id="ARBA00023125"/>
    </source>
</evidence>
<dbReference type="InterPro" id="IPR013096">
    <property type="entry name" value="Cupin_2"/>
</dbReference>
<dbReference type="CDD" id="cd00093">
    <property type="entry name" value="HTH_XRE"/>
    <property type="match status" value="1"/>
</dbReference>
<evidence type="ECO:0000259" key="2">
    <source>
        <dbReference type="PROSITE" id="PS50943"/>
    </source>
</evidence>
<dbReference type="InterPro" id="IPR050807">
    <property type="entry name" value="TransReg_Diox_bact_type"/>
</dbReference>
<dbReference type="Pfam" id="PF01381">
    <property type="entry name" value="HTH_3"/>
    <property type="match status" value="1"/>
</dbReference>
<accession>A0ABM8CAR6</accession>
<dbReference type="PROSITE" id="PS50943">
    <property type="entry name" value="HTH_CROC1"/>
    <property type="match status" value="1"/>
</dbReference>
<dbReference type="Gene3D" id="2.60.120.10">
    <property type="entry name" value="Jelly Rolls"/>
    <property type="match status" value="1"/>
</dbReference>
<dbReference type="Gene3D" id="1.10.260.40">
    <property type="entry name" value="lambda repressor-like DNA-binding domains"/>
    <property type="match status" value="1"/>
</dbReference>
<dbReference type="Proteomes" id="UP001163336">
    <property type="component" value="Chromosome"/>
</dbReference>
<protein>
    <submittedName>
        <fullName evidence="3">Transcriptional regulator</fullName>
    </submittedName>
</protein>
<evidence type="ECO:0000313" key="3">
    <source>
        <dbReference type="EMBL" id="BDT60392.1"/>
    </source>
</evidence>
<dbReference type="PANTHER" id="PTHR46797">
    <property type="entry name" value="HTH-TYPE TRANSCRIPTIONAL REGULATOR"/>
    <property type="match status" value="1"/>
</dbReference>